<gene>
    <name evidence="2" type="ORF">ESZ50_03970</name>
</gene>
<protein>
    <submittedName>
        <fullName evidence="2">Pore-forming protein</fullName>
    </submittedName>
</protein>
<dbReference type="InterPro" id="IPR020215">
    <property type="entry name" value="EbsA-like"/>
</dbReference>
<dbReference type="Proteomes" id="UP000371977">
    <property type="component" value="Unassembled WGS sequence"/>
</dbReference>
<feature type="transmembrane region" description="Helical" evidence="1">
    <location>
        <begin position="36"/>
        <end position="55"/>
    </location>
</feature>
<accession>A0A6C2C848</accession>
<evidence type="ECO:0000313" key="2">
    <source>
        <dbReference type="EMBL" id="TYC50221.1"/>
    </source>
</evidence>
<keyword evidence="1" id="KW-1133">Transmembrane helix</keyword>
<keyword evidence="1" id="KW-0472">Membrane</keyword>
<dbReference type="EMBL" id="SDGZ01000010">
    <property type="protein sequence ID" value="TYC50221.1"/>
    <property type="molecule type" value="Genomic_DNA"/>
</dbReference>
<feature type="transmembrane region" description="Helical" evidence="1">
    <location>
        <begin position="12"/>
        <end position="30"/>
    </location>
</feature>
<dbReference type="RefSeq" id="WP_148622303.1">
    <property type="nucleotide sequence ID" value="NZ_SDGZ01000010.1"/>
</dbReference>
<evidence type="ECO:0000256" key="1">
    <source>
        <dbReference type="SAM" id="Phobius"/>
    </source>
</evidence>
<dbReference type="AlphaFoldDB" id="A0A6C2C848"/>
<sequence>MKGYYQPAGIVGWVNWAWVCMLALLALIMQLEVTKFNVWTAGFLFAFILAAWIMIRRRKMEIIEDNSAIRMKQLGSLHNVYMPIADMKYVQFTKRGVLFSFEGENYNLWLNRRFHRQLTDLFKEK</sequence>
<comment type="caution">
    <text evidence="2">The sequence shown here is derived from an EMBL/GenBank/DDBJ whole genome shotgun (WGS) entry which is preliminary data.</text>
</comment>
<evidence type="ECO:0000313" key="3">
    <source>
        <dbReference type="Proteomes" id="UP000371977"/>
    </source>
</evidence>
<keyword evidence="1" id="KW-0812">Transmembrane</keyword>
<name>A0A6C2C848_9LACO</name>
<keyword evidence="3" id="KW-1185">Reference proteome</keyword>
<organism evidence="2 3">
    <name type="scientific">Weissella muntiaci</name>
    <dbReference type="NCBI Taxonomy" id="2508881"/>
    <lineage>
        <taxon>Bacteria</taxon>
        <taxon>Bacillati</taxon>
        <taxon>Bacillota</taxon>
        <taxon>Bacilli</taxon>
        <taxon>Lactobacillales</taxon>
        <taxon>Lactobacillaceae</taxon>
        <taxon>Weissella</taxon>
    </lineage>
</organism>
<dbReference type="Pfam" id="PF17255">
    <property type="entry name" value="EbsA"/>
    <property type="match status" value="1"/>
</dbReference>
<reference evidence="2 3" key="1">
    <citation type="submission" date="2019-01" db="EMBL/GenBank/DDBJ databases">
        <title>Weissella sp. nov., a novel lactic acid bacterium isolated from animal feces.</title>
        <authorList>
            <person name="Wang L.-T."/>
        </authorList>
    </citation>
    <scope>NUCLEOTIDE SEQUENCE [LARGE SCALE GENOMIC DNA]</scope>
    <source>
        <strain evidence="2 3">8H-2</strain>
    </source>
</reference>
<dbReference type="OrthoDB" id="2146062at2"/>
<proteinExistence type="predicted"/>